<dbReference type="PANTHER" id="PTHR42734:SF17">
    <property type="entry name" value="METAL TRANSPORT SYSTEM ATP-BINDING PROTEIN TM_0124-RELATED"/>
    <property type="match status" value="1"/>
</dbReference>
<dbReference type="InterPro" id="IPR050153">
    <property type="entry name" value="Metal_Ion_Import_ABC"/>
</dbReference>
<dbReference type="SUPFAM" id="SSF52540">
    <property type="entry name" value="P-loop containing nucleoside triphosphate hydrolases"/>
    <property type="match status" value="1"/>
</dbReference>
<dbReference type="Gene3D" id="3.40.50.300">
    <property type="entry name" value="P-loop containing nucleotide triphosphate hydrolases"/>
    <property type="match status" value="1"/>
</dbReference>
<dbReference type="AlphaFoldDB" id="A0A0F9YFK0"/>
<dbReference type="PROSITE" id="PS00211">
    <property type="entry name" value="ABC_TRANSPORTER_1"/>
    <property type="match status" value="1"/>
</dbReference>
<evidence type="ECO:0000256" key="2">
    <source>
        <dbReference type="ARBA" id="ARBA00022448"/>
    </source>
</evidence>
<evidence type="ECO:0000256" key="3">
    <source>
        <dbReference type="ARBA" id="ARBA00022741"/>
    </source>
</evidence>
<dbReference type="PROSITE" id="PS50893">
    <property type="entry name" value="ABC_TRANSPORTER_2"/>
    <property type="match status" value="1"/>
</dbReference>
<protein>
    <submittedName>
        <fullName evidence="6">Zinc uptake system ATP-binding protein zurA</fullName>
    </submittedName>
</protein>
<keyword evidence="4 6" id="KW-0067">ATP-binding</keyword>
<dbReference type="GO" id="GO:0005524">
    <property type="term" value="F:ATP binding"/>
    <property type="evidence" value="ECO:0007669"/>
    <property type="project" value="UniProtKB-KW"/>
</dbReference>
<dbReference type="GO" id="GO:0016887">
    <property type="term" value="F:ATP hydrolysis activity"/>
    <property type="evidence" value="ECO:0007669"/>
    <property type="project" value="InterPro"/>
</dbReference>
<evidence type="ECO:0000313" key="7">
    <source>
        <dbReference type="Proteomes" id="UP000034934"/>
    </source>
</evidence>
<evidence type="ECO:0000256" key="1">
    <source>
        <dbReference type="ARBA" id="ARBA00005417"/>
    </source>
</evidence>
<dbReference type="InterPro" id="IPR003593">
    <property type="entry name" value="AAA+_ATPase"/>
</dbReference>
<evidence type="ECO:0000313" key="6">
    <source>
        <dbReference type="EMBL" id="KKP30504.1"/>
    </source>
</evidence>
<dbReference type="FunFam" id="3.40.50.300:FF:000134">
    <property type="entry name" value="Iron-enterobactin ABC transporter ATP-binding protein"/>
    <property type="match status" value="1"/>
</dbReference>
<dbReference type="Pfam" id="PF00005">
    <property type="entry name" value="ABC_tran"/>
    <property type="match status" value="1"/>
</dbReference>
<dbReference type="SMART" id="SM00382">
    <property type="entry name" value="AAA"/>
    <property type="match status" value="1"/>
</dbReference>
<proteinExistence type="inferred from homology"/>
<keyword evidence="3" id="KW-0547">Nucleotide-binding</keyword>
<comment type="caution">
    <text evidence="6">The sequence shown here is derived from an EMBL/GenBank/DDBJ whole genome shotgun (WGS) entry which is preliminary data.</text>
</comment>
<dbReference type="CDD" id="cd03235">
    <property type="entry name" value="ABC_Metallic_Cations"/>
    <property type="match status" value="1"/>
</dbReference>
<sequence length="245" mass="27909">MHIDHTKNIIEIKNISSSYGDETILNDINLSIHKGDYLGIVGSNGSGKTTLLRTILGLLSFKRGTIKLFGQDISVFKDWSKIGYVPQKVINFDNNFPVTVEEVVMMGRYGKLGLFKRINDKDKQEVYKALEQVEMLPYRNRPIGDLSGGQQQRVFIARALTGNPEIIFLDEPTVGVEKDIKEKFYKLLHDLNEKLKLTIVIVTHDIESMSHEAMHVACIKDHTLIFHESIDDLFKESHGIISRRL</sequence>
<dbReference type="EMBL" id="LBOG01000002">
    <property type="protein sequence ID" value="KKP30504.1"/>
    <property type="molecule type" value="Genomic_DNA"/>
</dbReference>
<dbReference type="PANTHER" id="PTHR42734">
    <property type="entry name" value="METAL TRANSPORT SYSTEM ATP-BINDING PROTEIN TM_0124-RELATED"/>
    <property type="match status" value="1"/>
</dbReference>
<evidence type="ECO:0000256" key="4">
    <source>
        <dbReference type="ARBA" id="ARBA00022840"/>
    </source>
</evidence>
<organism evidence="6 7">
    <name type="scientific">Candidatus Nomurabacteria bacterium GW2011_GWF1_31_48</name>
    <dbReference type="NCBI Taxonomy" id="1618767"/>
    <lineage>
        <taxon>Bacteria</taxon>
        <taxon>Candidatus Nomuraibacteriota</taxon>
    </lineage>
</organism>
<evidence type="ECO:0000259" key="5">
    <source>
        <dbReference type="PROSITE" id="PS50893"/>
    </source>
</evidence>
<name>A0A0F9YFK0_9BACT</name>
<accession>A0A0F9YFK0</accession>
<dbReference type="InterPro" id="IPR017871">
    <property type="entry name" value="ABC_transporter-like_CS"/>
</dbReference>
<dbReference type="InterPro" id="IPR027417">
    <property type="entry name" value="P-loop_NTPase"/>
</dbReference>
<keyword evidence="2" id="KW-0813">Transport</keyword>
<feature type="domain" description="ABC transporter" evidence="5">
    <location>
        <begin position="10"/>
        <end position="244"/>
    </location>
</feature>
<dbReference type="InterPro" id="IPR003439">
    <property type="entry name" value="ABC_transporter-like_ATP-bd"/>
</dbReference>
<dbReference type="Proteomes" id="UP000034934">
    <property type="component" value="Unassembled WGS sequence"/>
</dbReference>
<reference evidence="6 7" key="1">
    <citation type="journal article" date="2015" name="Nature">
        <title>rRNA introns, odd ribosomes, and small enigmatic genomes across a large radiation of phyla.</title>
        <authorList>
            <person name="Brown C.T."/>
            <person name="Hug L.A."/>
            <person name="Thomas B.C."/>
            <person name="Sharon I."/>
            <person name="Castelle C.J."/>
            <person name="Singh A."/>
            <person name="Wilkins M.J."/>
            <person name="Williams K.H."/>
            <person name="Banfield J.F."/>
        </authorList>
    </citation>
    <scope>NUCLEOTIDE SEQUENCE [LARGE SCALE GENOMIC DNA]</scope>
</reference>
<gene>
    <name evidence="6" type="ORF">UR19_C0002G0025</name>
</gene>
<comment type="similarity">
    <text evidence="1">Belongs to the ABC transporter superfamily.</text>
</comment>